<evidence type="ECO:0000313" key="6">
    <source>
        <dbReference type="Proteomes" id="UP000002258"/>
    </source>
</evidence>
<dbReference type="Gene3D" id="2.30.29.30">
    <property type="entry name" value="Pleckstrin-homology domain (PH domain)/Phosphotyrosine-binding domain (PTB)"/>
    <property type="match status" value="1"/>
</dbReference>
<dbReference type="KEGG" id="pic:PICST_60985"/>
<feature type="region of interest" description="Disordered" evidence="3">
    <location>
        <begin position="29"/>
        <end position="58"/>
    </location>
</feature>
<dbReference type="STRING" id="322104.A3LW40"/>
<gene>
    <name evidence="5" type="ORF">PICST_60985</name>
</gene>
<organism evidence="5 6">
    <name type="scientific">Scheffersomyces stipitis (strain ATCC 58785 / CBS 6054 / NBRC 10063 / NRRL Y-11545)</name>
    <name type="common">Yeast</name>
    <name type="synonym">Pichia stipitis</name>
    <dbReference type="NCBI Taxonomy" id="322104"/>
    <lineage>
        <taxon>Eukaryota</taxon>
        <taxon>Fungi</taxon>
        <taxon>Dikarya</taxon>
        <taxon>Ascomycota</taxon>
        <taxon>Saccharomycotina</taxon>
        <taxon>Pichiomycetes</taxon>
        <taxon>Debaryomycetaceae</taxon>
        <taxon>Scheffersomyces</taxon>
    </lineage>
</organism>
<dbReference type="RefSeq" id="XP_001385248.2">
    <property type="nucleotide sequence ID" value="XM_001385211.1"/>
</dbReference>
<keyword evidence="2" id="KW-0539">Nucleus</keyword>
<evidence type="ECO:0000256" key="1">
    <source>
        <dbReference type="ARBA" id="ARBA00004123"/>
    </source>
</evidence>
<dbReference type="InterPro" id="IPR045255">
    <property type="entry name" value="RanBP1-like"/>
</dbReference>
<evidence type="ECO:0000256" key="3">
    <source>
        <dbReference type="SAM" id="MobiDB-lite"/>
    </source>
</evidence>
<name>A3LW40_PICST</name>
<dbReference type="SUPFAM" id="SSF50729">
    <property type="entry name" value="PH domain-like"/>
    <property type="match status" value="1"/>
</dbReference>
<dbReference type="InParanoid" id="A3LW40"/>
<feature type="non-terminal residue" evidence="5">
    <location>
        <position position="1"/>
    </location>
</feature>
<keyword evidence="6" id="KW-1185">Reference proteome</keyword>
<dbReference type="InterPro" id="IPR000156">
    <property type="entry name" value="Ran_bind_dom"/>
</dbReference>
<dbReference type="GeneID" id="4839665"/>
<dbReference type="HOGENOM" id="CLU_1375162_0_0_1"/>
<dbReference type="Proteomes" id="UP000002258">
    <property type="component" value="Chromosome 5"/>
</dbReference>
<protein>
    <recommendedName>
        <fullName evidence="4">RanBD1 domain-containing protein</fullName>
    </recommendedName>
</protein>
<proteinExistence type="predicted"/>
<dbReference type="AlphaFoldDB" id="A3LW40"/>
<dbReference type="OMA" id="NQSKRDA"/>
<dbReference type="GO" id="GO:0005634">
    <property type="term" value="C:nucleus"/>
    <property type="evidence" value="ECO:0007669"/>
    <property type="project" value="UniProtKB-SubCell"/>
</dbReference>
<evidence type="ECO:0000256" key="2">
    <source>
        <dbReference type="ARBA" id="ARBA00023242"/>
    </source>
</evidence>
<dbReference type="SMART" id="SM00160">
    <property type="entry name" value="RanBD"/>
    <property type="match status" value="1"/>
</dbReference>
<evidence type="ECO:0000313" key="5">
    <source>
        <dbReference type="EMBL" id="ABN67219.2"/>
    </source>
</evidence>
<dbReference type="PANTHER" id="PTHR23138:SF142">
    <property type="entry name" value="RAN-BINDING PROTEIN 3B-RELATED"/>
    <property type="match status" value="1"/>
</dbReference>
<dbReference type="PROSITE" id="PS50196">
    <property type="entry name" value="RANBD1"/>
    <property type="match status" value="1"/>
</dbReference>
<accession>A3LW40</accession>
<dbReference type="eggNOG" id="KOG0864">
    <property type="taxonomic scope" value="Eukaryota"/>
</dbReference>
<feature type="domain" description="RanBD1" evidence="4">
    <location>
        <begin position="65"/>
        <end position="199"/>
    </location>
</feature>
<dbReference type="Pfam" id="PF00638">
    <property type="entry name" value="Ran_BP1"/>
    <property type="match status" value="1"/>
</dbReference>
<dbReference type="InterPro" id="IPR011993">
    <property type="entry name" value="PH-like_dom_sf"/>
</dbReference>
<reference evidence="5 6" key="1">
    <citation type="journal article" date="2007" name="Nat. Biotechnol.">
        <title>Genome sequence of the lignocellulose-bioconverting and xylose-fermenting yeast Pichia stipitis.</title>
        <authorList>
            <person name="Jeffries T.W."/>
            <person name="Grigoriev I.V."/>
            <person name="Grimwood J."/>
            <person name="Laplaza J.M."/>
            <person name="Aerts A."/>
            <person name="Salamov A."/>
            <person name="Schmutz J."/>
            <person name="Lindquist E."/>
            <person name="Dehal P."/>
            <person name="Shapiro H."/>
            <person name="Jin Y.S."/>
            <person name="Passoth V."/>
            <person name="Richardson P.M."/>
        </authorList>
    </citation>
    <scope>NUCLEOTIDE SEQUENCE [LARGE SCALE GENOMIC DNA]</scope>
    <source>
        <strain evidence="6">ATCC 58785 / CBS 6054 / NBRC 10063 / NRRL Y-11545</strain>
    </source>
</reference>
<dbReference type="OrthoDB" id="411251at2759"/>
<sequence length="199" mass="22184">TSTTKPLVTSTFGANSKFGNAFKESLHKKSFLDDDSGNSNARENKKDSEHTEEKKTPAVQQYKQVELEQITKIQTGEENEISHFSATAKLFELDLTNISDGWKERGTGPLHLNQSKADKSVRLLMRSQGLLKVVLNYKVNSKTELLKGLEASLTPGKFVRLNSVRADGTPVQYLLKFGSEALRNDLVEKVDALKKEIDT</sequence>
<feature type="compositionally biased region" description="Basic and acidic residues" evidence="3">
    <location>
        <begin position="42"/>
        <end position="56"/>
    </location>
</feature>
<dbReference type="EMBL" id="CP000499">
    <property type="protein sequence ID" value="ABN67219.2"/>
    <property type="molecule type" value="Genomic_DNA"/>
</dbReference>
<dbReference type="PANTHER" id="PTHR23138">
    <property type="entry name" value="RAN BINDING PROTEIN"/>
    <property type="match status" value="1"/>
</dbReference>
<dbReference type="GO" id="GO:0006607">
    <property type="term" value="P:NLS-bearing protein import into nucleus"/>
    <property type="evidence" value="ECO:0007669"/>
    <property type="project" value="TreeGrafter"/>
</dbReference>
<evidence type="ECO:0000259" key="4">
    <source>
        <dbReference type="PROSITE" id="PS50196"/>
    </source>
</evidence>
<comment type="subcellular location">
    <subcellularLocation>
        <location evidence="1">Nucleus</location>
    </subcellularLocation>
</comment>